<evidence type="ECO:0000259" key="15">
    <source>
        <dbReference type="Pfam" id="PF07819"/>
    </source>
</evidence>
<dbReference type="EC" id="3.1.-.-" evidence="13"/>
<dbReference type="SUPFAM" id="SSF53474">
    <property type="entry name" value="alpha/beta-Hydrolases"/>
    <property type="match status" value="1"/>
</dbReference>
<evidence type="ECO:0000256" key="1">
    <source>
        <dbReference type="ARBA" id="ARBA00004477"/>
    </source>
</evidence>
<evidence type="ECO:0000259" key="16">
    <source>
        <dbReference type="Pfam" id="PF25140"/>
    </source>
</evidence>
<comment type="caution">
    <text evidence="13">Lacks conserved residue(s) required for the propagation of feature annotation.</text>
</comment>
<dbReference type="InterPro" id="IPR029058">
    <property type="entry name" value="AB_hydrolase_fold"/>
</dbReference>
<keyword evidence="11" id="KW-0325">Glycoprotein</keyword>
<keyword evidence="14" id="KW-0732">Signal</keyword>
<protein>
    <recommendedName>
        <fullName evidence="3 13">GPI inositol-deacylase</fullName>
        <ecNumber evidence="13">3.1.-.-</ecNumber>
    </recommendedName>
</protein>
<feature type="transmembrane region" description="Helical" evidence="13">
    <location>
        <begin position="831"/>
        <end position="849"/>
    </location>
</feature>
<dbReference type="InterPro" id="IPR039529">
    <property type="entry name" value="PGAP1/BST1"/>
</dbReference>
<evidence type="ECO:0000256" key="10">
    <source>
        <dbReference type="ARBA" id="ARBA00023136"/>
    </source>
</evidence>
<evidence type="ECO:0000256" key="14">
    <source>
        <dbReference type="SAM" id="SignalP"/>
    </source>
</evidence>
<feature type="transmembrane region" description="Helical" evidence="13">
    <location>
        <begin position="904"/>
        <end position="924"/>
    </location>
</feature>
<dbReference type="GO" id="GO:0050185">
    <property type="term" value="F:phosphatidylinositol deacylase activity"/>
    <property type="evidence" value="ECO:0007669"/>
    <property type="project" value="TreeGrafter"/>
</dbReference>
<organism evidence="17 18">
    <name type="scientific">Acipenser oxyrinchus oxyrinchus</name>
    <dbReference type="NCBI Taxonomy" id="40147"/>
    <lineage>
        <taxon>Eukaryota</taxon>
        <taxon>Metazoa</taxon>
        <taxon>Chordata</taxon>
        <taxon>Craniata</taxon>
        <taxon>Vertebrata</taxon>
        <taxon>Euteleostomi</taxon>
        <taxon>Actinopterygii</taxon>
        <taxon>Chondrostei</taxon>
        <taxon>Acipenseriformes</taxon>
        <taxon>Acipenseridae</taxon>
        <taxon>Acipenser</taxon>
    </lineage>
</organism>
<keyword evidence="18" id="KW-1185">Reference proteome</keyword>
<dbReference type="Pfam" id="PF24660">
    <property type="entry name" value="PGAP1_3rd"/>
    <property type="match status" value="1"/>
</dbReference>
<keyword evidence="7 13" id="KW-0256">Endoplasmic reticulum</keyword>
<dbReference type="Proteomes" id="UP001230051">
    <property type="component" value="Unassembled WGS sequence"/>
</dbReference>
<dbReference type="GO" id="GO:0015031">
    <property type="term" value="P:protein transport"/>
    <property type="evidence" value="ECO:0007669"/>
    <property type="project" value="UniProtKB-KW"/>
</dbReference>
<dbReference type="Pfam" id="PF25141">
    <property type="entry name" value="PGAP1_2nd"/>
    <property type="match status" value="1"/>
</dbReference>
<gene>
    <name evidence="17" type="ORF">AOXY_G12464</name>
</gene>
<name>A0AAD8G6Y0_ACIOX</name>
<dbReference type="FunFam" id="3.40.50.1820:FF:000026">
    <property type="entry name" value="GPI inositol-deacylase"/>
    <property type="match status" value="1"/>
</dbReference>
<evidence type="ECO:0000313" key="17">
    <source>
        <dbReference type="EMBL" id="KAK1165962.1"/>
    </source>
</evidence>
<dbReference type="Pfam" id="PF25140">
    <property type="entry name" value="PGAP1_TMD"/>
    <property type="match status" value="1"/>
</dbReference>
<evidence type="ECO:0000256" key="3">
    <source>
        <dbReference type="ARBA" id="ARBA00015856"/>
    </source>
</evidence>
<feature type="transmembrane region" description="Helical" evidence="13">
    <location>
        <begin position="679"/>
        <end position="712"/>
    </location>
</feature>
<comment type="function">
    <text evidence="12 13">GPI inositol-deacylase that catalyzes the remove of the acyl chain linked to the 2-OH position of inositol ring from the GPI-anchored protein (GPI-AP) in the endoplasmic reticulum. Initiates the post-attachment remodeling phase of GPI-AP biogenesis and participates in endoplasmic reticulum (ER)-to-Golgi transport of GPI-anchored protein.</text>
</comment>
<evidence type="ECO:0000256" key="7">
    <source>
        <dbReference type="ARBA" id="ARBA00022824"/>
    </source>
</evidence>
<feature type="domain" description="GPI inositol-deacylase transmembrane" evidence="16">
    <location>
        <begin position="595"/>
        <end position="936"/>
    </location>
</feature>
<evidence type="ECO:0000256" key="4">
    <source>
        <dbReference type="ARBA" id="ARBA00022448"/>
    </source>
</evidence>
<dbReference type="InterPro" id="IPR056824">
    <property type="entry name" value="PGAP1_TMD"/>
</dbReference>
<evidence type="ECO:0000256" key="5">
    <source>
        <dbReference type="ARBA" id="ARBA00022692"/>
    </source>
</evidence>
<keyword evidence="5 13" id="KW-0812">Transmembrane</keyword>
<proteinExistence type="inferred from homology"/>
<accession>A0AAD8G6Y0</accession>
<evidence type="ECO:0000256" key="12">
    <source>
        <dbReference type="ARBA" id="ARBA00093318"/>
    </source>
</evidence>
<feature type="signal peptide" evidence="14">
    <location>
        <begin position="1"/>
        <end position="26"/>
    </location>
</feature>
<evidence type="ECO:0000256" key="11">
    <source>
        <dbReference type="ARBA" id="ARBA00023180"/>
    </source>
</evidence>
<evidence type="ECO:0000256" key="9">
    <source>
        <dbReference type="ARBA" id="ARBA00022989"/>
    </source>
</evidence>
<keyword evidence="4 13" id="KW-0813">Transport</keyword>
<evidence type="ECO:0000256" key="2">
    <source>
        <dbReference type="ARBA" id="ARBA00006931"/>
    </source>
</evidence>
<dbReference type="InterPro" id="IPR012908">
    <property type="entry name" value="PGAP1-ab_dom-like"/>
</dbReference>
<keyword evidence="8 13" id="KW-0653">Protein transport</keyword>
<reference evidence="17" key="1">
    <citation type="submission" date="2022-02" db="EMBL/GenBank/DDBJ databases">
        <title>Atlantic sturgeon de novo genome assembly.</title>
        <authorList>
            <person name="Stock M."/>
            <person name="Klopp C."/>
            <person name="Guiguen Y."/>
            <person name="Cabau C."/>
            <person name="Parinello H."/>
            <person name="Santidrian Yebra-Pimentel E."/>
            <person name="Kuhl H."/>
            <person name="Dirks R.P."/>
            <person name="Guessner J."/>
            <person name="Wuertz S."/>
            <person name="Du K."/>
            <person name="Schartl M."/>
        </authorList>
    </citation>
    <scope>NUCLEOTIDE SEQUENCE</scope>
    <source>
        <strain evidence="17">STURGEONOMICS-FGT-2020</strain>
        <tissue evidence="17">Whole blood</tissue>
    </source>
</reference>
<evidence type="ECO:0000256" key="6">
    <source>
        <dbReference type="ARBA" id="ARBA00022801"/>
    </source>
</evidence>
<comment type="subcellular location">
    <subcellularLocation>
        <location evidence="1">Endoplasmic reticulum membrane</location>
        <topology evidence="1">Multi-pass membrane protein</topology>
    </subcellularLocation>
</comment>
<evidence type="ECO:0000256" key="8">
    <source>
        <dbReference type="ARBA" id="ARBA00022927"/>
    </source>
</evidence>
<sequence>MKLSAATFYALLAGLFAIAIRDVLFGYEENGCSMTYMFQYPEYQKIRLPKRLQRQYPSYGLYLYGEGIYAEENKKLKLTGIPVLFLPGNAGSYKQARSLGSIALRKAENMDSLFHLNVFTVDFNEELVALYGGSLQRQTKFIHECIRAILKLYKDQAAPPSSVAVVGHSMGGIVARALFTLPKFNHRLISLIITQATPHQGPVLPLDSDLLDFYAAVNQHWSEHAQELRNVTVLSVGGGFRDYQVRSGLTALPCPSDDPNKLSLVSTAVPRTWVSTDHLSIVWCKELVLATVRTFFDLVDPDTKQITEDPKKRMAVIRHHFVRHPVKIYDDTEDVVITFSVPSEVWTRVLAPRLSYTSTTEPRTKYCIFPLSSHRKSYSHFHCQSSNLEMSSWLFGCTQSNGPACLRAVDLSWETELLPAFKVLTLKLDDYPSFSHIVVSASNTNAKQFSIDCEFFSEDSRIVSTPVTHVLSFGVTVSEVVLHPTGLIHNIQLQDFHQMHQAFTIRIESHCQTPQEGKHSVYRLRVPWFREDSFTTASGSSVTQISARLHSRRPDNTSTASLQLHTSPGCQYTVTIRTSVFQVLGQILRFHGSCLPVYIAVSILLTYEGQLHSLLTTGHTVELGKALSASAKPYRVMPVINILLYLLSVGWFQAGWSALSLPPLDVPPLSEEGGNWSPLMSLLLFMFGSAIAYWGSALLGLSLSLLSVPLSAFHRPSTSPSSGRLGSRGQISLMVFLVVICCTTCGALALIITYLIYLYKVLRLQMSERTLKHVLNLAPRQSLGRAAGPGVCVKEGGGGAVEALAPEGSAVSCNGSDLVSISVLEDTSEDLYLHLTLLTLLTLPVLLSAPSFIYWTKNLRYSLRLDPDPCWPVAIVLVISAVLLMSSSTASIRTSKLLKASAKLQLPVSIAMVVFALLHLYRVAHFIALTLSLHTLSCLI</sequence>
<dbReference type="GO" id="GO:0006505">
    <property type="term" value="P:GPI anchor metabolic process"/>
    <property type="evidence" value="ECO:0007669"/>
    <property type="project" value="TreeGrafter"/>
</dbReference>
<comment type="similarity">
    <text evidence="2 13">Belongs to the GPI inositol-deacylase family.</text>
</comment>
<dbReference type="AlphaFoldDB" id="A0AAD8G6Y0"/>
<keyword evidence="10 13" id="KW-0472">Membrane</keyword>
<evidence type="ECO:0000313" key="18">
    <source>
        <dbReference type="Proteomes" id="UP001230051"/>
    </source>
</evidence>
<dbReference type="Pfam" id="PF07819">
    <property type="entry name" value="PGAP1"/>
    <property type="match status" value="1"/>
</dbReference>
<dbReference type="PANTHER" id="PTHR15495">
    <property type="entry name" value="NEGATIVE REGULATOR OF VESICLE FORMATION-RELATED"/>
    <property type="match status" value="1"/>
</dbReference>
<evidence type="ECO:0000256" key="13">
    <source>
        <dbReference type="RuleBase" id="RU365011"/>
    </source>
</evidence>
<feature type="transmembrane region" description="Helical" evidence="13">
    <location>
        <begin position="733"/>
        <end position="757"/>
    </location>
</feature>
<dbReference type="Gene3D" id="3.40.50.1820">
    <property type="entry name" value="alpha/beta hydrolase"/>
    <property type="match status" value="1"/>
</dbReference>
<keyword evidence="6 13" id="KW-0378">Hydrolase</keyword>
<feature type="transmembrane region" description="Helical" evidence="13">
    <location>
        <begin position="870"/>
        <end position="892"/>
    </location>
</feature>
<dbReference type="GO" id="GO:0006888">
    <property type="term" value="P:endoplasmic reticulum to Golgi vesicle-mediated transport"/>
    <property type="evidence" value="ECO:0007669"/>
    <property type="project" value="TreeGrafter"/>
</dbReference>
<comment type="caution">
    <text evidence="17">The sequence shown here is derived from an EMBL/GenBank/DDBJ whole genome shotgun (WGS) entry which is preliminary data.</text>
</comment>
<keyword evidence="9 13" id="KW-1133">Transmembrane helix</keyword>
<feature type="domain" description="GPI inositol-deacylase PGAP1-like alpha/beta" evidence="15">
    <location>
        <begin position="78"/>
        <end position="297"/>
    </location>
</feature>
<feature type="chain" id="PRO_5042184700" description="GPI inositol-deacylase" evidence="14">
    <location>
        <begin position="27"/>
        <end position="940"/>
    </location>
</feature>
<dbReference type="PANTHER" id="PTHR15495:SF7">
    <property type="entry name" value="GPI INOSITOL-DEACYLASE"/>
    <property type="match status" value="1"/>
</dbReference>
<dbReference type="EMBL" id="JAGXEW010000011">
    <property type="protein sequence ID" value="KAK1165962.1"/>
    <property type="molecule type" value="Genomic_DNA"/>
</dbReference>
<dbReference type="GO" id="GO:0005789">
    <property type="term" value="C:endoplasmic reticulum membrane"/>
    <property type="evidence" value="ECO:0007669"/>
    <property type="project" value="UniProtKB-SubCell"/>
</dbReference>